<keyword evidence="1" id="KW-0175">Coiled coil</keyword>
<gene>
    <name evidence="3" type="ORF">ETB97_005437</name>
</gene>
<protein>
    <submittedName>
        <fullName evidence="3">Uncharacterized protein</fullName>
    </submittedName>
</protein>
<sequence>MSSINLNGKRRRVESAASALSKPFKSPLRRPLQVAGTQHDAKPKEENNAPPNPSLNQQTVDRRNQPVASTSASLSPDKTSTPSPLSLESRKRRADSNHLTPSKKPIFSDPVILDLQKQQRALQSRLATLRSELDTAQQALRLESSAKDAELQSLIMKWRSVSQNAAEEVFAGAQERVARMGGMKGWRERMKNSNAPWGQEEMESWYGSAEAEGVDIDEGELEARKAEMVEVCRKSHDGDRESKDTEDEEFTMEYMLKTLNIDLKVIGRRGAECLPAKSCKEGEKVTVPAKYLRDLEARIAELEHGSRTSMTAPQARDIGIQTEPIDVLPCDCPHINNDNDDNTSLALSDFLDFDPQRKSPDSSRQAITMAPDQLLNQVKSSESHLISFPSSRLQMPSLSDLMDTGVDNPKPTDVESLHDLAMVGGYSFWLEEAYANLYFSISHFVWPLLDCNAWSSWRHDWNLDKQTELWKGFFVQMVYAIGSLSCSILQPGQNHSDRAAEIYTSALSYYPHVMAEESAVLRLQASILMILYSLHCPSSGEISIIVDDDIHTLSNEIPDASSTSAALRHLFRLRKIQANIRRYWDGPPDYQDSDDTSFKLALDAWRKDIPRYSVEDARSTHLHPLWMTNLYDYSVIILMQGKRKNLEHEEIDAILSAGIEVCLNYRRMQEEGQVMCFTWSTVRLRFASVALC</sequence>
<dbReference type="Gene3D" id="6.10.140.1020">
    <property type="match status" value="1"/>
</dbReference>
<proteinExistence type="predicted"/>
<evidence type="ECO:0000313" key="3">
    <source>
        <dbReference type="EMBL" id="KAF5857680.1"/>
    </source>
</evidence>
<dbReference type="AlphaFoldDB" id="A0A8H5ZZ30"/>
<dbReference type="PANTHER" id="PTHR28527:SF1">
    <property type="entry name" value="SWI5-DEPENDENT RECOMBINATION DNA REPAIR PROTEIN 1"/>
    <property type="match status" value="1"/>
</dbReference>
<evidence type="ECO:0000256" key="2">
    <source>
        <dbReference type="SAM" id="MobiDB-lite"/>
    </source>
</evidence>
<accession>A0A8H5ZZ30</accession>
<feature type="coiled-coil region" evidence="1">
    <location>
        <begin position="112"/>
        <end position="139"/>
    </location>
</feature>
<keyword evidence="4" id="KW-1185">Reference proteome</keyword>
<dbReference type="PANTHER" id="PTHR28527">
    <property type="entry name" value="MATING-TYPE SWITCHING PROTEIN SWI2-RELATED"/>
    <property type="match status" value="1"/>
</dbReference>
<reference evidence="3 4" key="1">
    <citation type="submission" date="2019-04" db="EMBL/GenBank/DDBJ databases">
        <title>Aspergillus burnettii sp. nov., novel species from soil in southeast Queensland.</title>
        <authorList>
            <person name="Gilchrist C.L.M."/>
            <person name="Pitt J.I."/>
            <person name="Lange L."/>
            <person name="Lacey H.J."/>
            <person name="Vuong D."/>
            <person name="Midgley D.J."/>
            <person name="Greenfield P."/>
            <person name="Bradbury M."/>
            <person name="Lacey E."/>
            <person name="Busk P.K."/>
            <person name="Pilgaard B."/>
            <person name="Chooi Y.H."/>
            <person name="Piggott A.M."/>
        </authorList>
    </citation>
    <scope>NUCLEOTIDE SEQUENCE [LARGE SCALE GENOMIC DNA]</scope>
    <source>
        <strain evidence="3 4">FRR 5400</strain>
    </source>
</reference>
<name>A0A8H5ZZ30_PETAA</name>
<dbReference type="EMBL" id="SPNV01000243">
    <property type="protein sequence ID" value="KAF5857680.1"/>
    <property type="molecule type" value="Genomic_DNA"/>
</dbReference>
<organism evidence="3 4">
    <name type="scientific">Petromyces alliaceus</name>
    <name type="common">Aspergillus alliaceus</name>
    <dbReference type="NCBI Taxonomy" id="209559"/>
    <lineage>
        <taxon>Eukaryota</taxon>
        <taxon>Fungi</taxon>
        <taxon>Dikarya</taxon>
        <taxon>Ascomycota</taxon>
        <taxon>Pezizomycotina</taxon>
        <taxon>Eurotiomycetes</taxon>
        <taxon>Eurotiomycetidae</taxon>
        <taxon>Eurotiales</taxon>
        <taxon>Aspergillaceae</taxon>
        <taxon>Aspergillus</taxon>
        <taxon>Aspergillus subgen. Circumdati</taxon>
    </lineage>
</organism>
<feature type="compositionally biased region" description="Polar residues" evidence="2">
    <location>
        <begin position="66"/>
        <end position="86"/>
    </location>
</feature>
<dbReference type="GO" id="GO:0006310">
    <property type="term" value="P:DNA recombination"/>
    <property type="evidence" value="ECO:0007669"/>
    <property type="project" value="TreeGrafter"/>
</dbReference>
<evidence type="ECO:0000313" key="4">
    <source>
        <dbReference type="Proteomes" id="UP000541154"/>
    </source>
</evidence>
<dbReference type="CDD" id="cd12148">
    <property type="entry name" value="fungal_TF_MHR"/>
    <property type="match status" value="1"/>
</dbReference>
<evidence type="ECO:0000256" key="1">
    <source>
        <dbReference type="SAM" id="Coils"/>
    </source>
</evidence>
<comment type="caution">
    <text evidence="3">The sequence shown here is derived from an EMBL/GenBank/DDBJ whole genome shotgun (WGS) entry which is preliminary data.</text>
</comment>
<feature type="region of interest" description="Disordered" evidence="2">
    <location>
        <begin position="1"/>
        <end position="106"/>
    </location>
</feature>
<dbReference type="Proteomes" id="UP000541154">
    <property type="component" value="Unassembled WGS sequence"/>
</dbReference>